<evidence type="ECO:0000256" key="1">
    <source>
        <dbReference type="ARBA" id="ARBA00004614"/>
    </source>
</evidence>
<feature type="compositionally biased region" description="Basic and acidic residues" evidence="9">
    <location>
        <begin position="116"/>
        <end position="156"/>
    </location>
</feature>
<comment type="similarity">
    <text evidence="2">Belongs to the TMEM59 family.</text>
</comment>
<evidence type="ECO:0000256" key="5">
    <source>
        <dbReference type="ARBA" id="ARBA00022989"/>
    </source>
</evidence>
<dbReference type="PANTHER" id="PTHR28652:SF2">
    <property type="entry name" value="TRANSMEMBRANE PROTEIN 59-LIKE PROTEIN"/>
    <property type="match status" value="1"/>
</dbReference>
<evidence type="ECO:0000313" key="12">
    <source>
        <dbReference type="Proteomes" id="UP001487740"/>
    </source>
</evidence>
<protein>
    <submittedName>
        <fullName evidence="11">Uncharacterized protein</fullName>
    </submittedName>
</protein>
<evidence type="ECO:0000256" key="7">
    <source>
        <dbReference type="ARBA" id="ARBA00023136"/>
    </source>
</evidence>
<feature type="compositionally biased region" description="Polar residues" evidence="9">
    <location>
        <begin position="93"/>
        <end position="105"/>
    </location>
</feature>
<name>A0AAW0TQ03_SCYPA</name>
<evidence type="ECO:0000256" key="2">
    <source>
        <dbReference type="ARBA" id="ARBA00009643"/>
    </source>
</evidence>
<dbReference type="EMBL" id="JARAKH010000028">
    <property type="protein sequence ID" value="KAK8388755.1"/>
    <property type="molecule type" value="Genomic_DNA"/>
</dbReference>
<feature type="compositionally biased region" description="Basic and acidic residues" evidence="9">
    <location>
        <begin position="215"/>
        <end position="226"/>
    </location>
</feature>
<keyword evidence="8" id="KW-0325">Glycoprotein</keyword>
<dbReference type="PANTHER" id="PTHR28652">
    <property type="entry name" value="TRANSMEMBRANE PROTEIN 59-LIKE PROTEIN"/>
    <property type="match status" value="1"/>
</dbReference>
<evidence type="ECO:0000256" key="10">
    <source>
        <dbReference type="SAM" id="Phobius"/>
    </source>
</evidence>
<comment type="caution">
    <text evidence="11">The sequence shown here is derived from an EMBL/GenBank/DDBJ whole genome shotgun (WGS) entry which is preliminary data.</text>
</comment>
<feature type="region of interest" description="Disordered" evidence="9">
    <location>
        <begin position="184"/>
        <end position="259"/>
    </location>
</feature>
<feature type="region of interest" description="Disordered" evidence="9">
    <location>
        <begin position="93"/>
        <end position="162"/>
    </location>
</feature>
<comment type="subcellular location">
    <subcellularLocation>
        <location evidence="1">Golgi apparatus membrane</location>
        <topology evidence="1">Single-pass type I membrane protein</topology>
    </subcellularLocation>
</comment>
<dbReference type="Proteomes" id="UP001487740">
    <property type="component" value="Unassembled WGS sequence"/>
</dbReference>
<sequence length="358" mass="40799">MNHEEVAGQHIGEAVGERERLQQAKDSCRHACGTAYQVSAEREACVVGCHLQAATAAGAPRPKPRSPLAFFQHVMVSLAGHVGRLVRITSSWTSSTAQTRYQESRQLSHHYQPAHHQQESHKQQEGHHHQQPHHQREGHHSAPGRGDDQREREATGEKQQVAGPRVYYSQLLGHYTIGAGSGVLLPDPHASHHDCRHRHVTQQGQQQQQDTPQHLQHDKQPKEQHQSYHHHVHHQQEEQQHQQQQQQQQQNQQPAQTQQGQQQLDLLECISRKSGLPRWFIAVTIFTSALVILWLCFTLTAPPEDIKVVKTKPPELELEEDLDDYLEDDLTCSEKKQLLAQADDVIKIKIENVRQPRG</sequence>
<dbReference type="AlphaFoldDB" id="A0AAW0TQ03"/>
<evidence type="ECO:0000256" key="8">
    <source>
        <dbReference type="ARBA" id="ARBA00023180"/>
    </source>
</evidence>
<accession>A0AAW0TQ03</accession>
<keyword evidence="3 10" id="KW-0812">Transmembrane</keyword>
<dbReference type="InterPro" id="IPR022065">
    <property type="entry name" value="Uncharacterised_TMEM59"/>
</dbReference>
<gene>
    <name evidence="11" type="ORF">O3P69_020634</name>
</gene>
<dbReference type="GO" id="GO:0000139">
    <property type="term" value="C:Golgi membrane"/>
    <property type="evidence" value="ECO:0007669"/>
    <property type="project" value="UniProtKB-SubCell"/>
</dbReference>
<organism evidence="11 12">
    <name type="scientific">Scylla paramamosain</name>
    <name type="common">Mud crab</name>
    <dbReference type="NCBI Taxonomy" id="85552"/>
    <lineage>
        <taxon>Eukaryota</taxon>
        <taxon>Metazoa</taxon>
        <taxon>Ecdysozoa</taxon>
        <taxon>Arthropoda</taxon>
        <taxon>Crustacea</taxon>
        <taxon>Multicrustacea</taxon>
        <taxon>Malacostraca</taxon>
        <taxon>Eumalacostraca</taxon>
        <taxon>Eucarida</taxon>
        <taxon>Decapoda</taxon>
        <taxon>Pleocyemata</taxon>
        <taxon>Brachyura</taxon>
        <taxon>Eubrachyura</taxon>
        <taxon>Portunoidea</taxon>
        <taxon>Portunidae</taxon>
        <taxon>Portuninae</taxon>
        <taxon>Scylla</taxon>
    </lineage>
</organism>
<reference evidence="11 12" key="1">
    <citation type="submission" date="2023-03" db="EMBL/GenBank/DDBJ databases">
        <title>High-quality genome of Scylla paramamosain provides insights in environmental adaptation.</title>
        <authorList>
            <person name="Zhang L."/>
        </authorList>
    </citation>
    <scope>NUCLEOTIDE SEQUENCE [LARGE SCALE GENOMIC DNA]</scope>
    <source>
        <strain evidence="11">LZ_2023a</strain>
        <tissue evidence="11">Muscle</tissue>
    </source>
</reference>
<evidence type="ECO:0000256" key="9">
    <source>
        <dbReference type="SAM" id="MobiDB-lite"/>
    </source>
</evidence>
<dbReference type="Pfam" id="PF12280">
    <property type="entry name" value="BSMAP"/>
    <property type="match status" value="2"/>
</dbReference>
<evidence type="ECO:0000256" key="4">
    <source>
        <dbReference type="ARBA" id="ARBA00022729"/>
    </source>
</evidence>
<feature type="transmembrane region" description="Helical" evidence="10">
    <location>
        <begin position="279"/>
        <end position="301"/>
    </location>
</feature>
<evidence type="ECO:0000313" key="11">
    <source>
        <dbReference type="EMBL" id="KAK8388755.1"/>
    </source>
</evidence>
<feature type="compositionally biased region" description="Low complexity" evidence="9">
    <location>
        <begin position="241"/>
        <end position="259"/>
    </location>
</feature>
<proteinExistence type="inferred from homology"/>
<keyword evidence="7 10" id="KW-0472">Membrane</keyword>
<feature type="compositionally biased region" description="Low complexity" evidence="9">
    <location>
        <begin position="202"/>
        <end position="214"/>
    </location>
</feature>
<keyword evidence="6" id="KW-0333">Golgi apparatus</keyword>
<keyword evidence="12" id="KW-1185">Reference proteome</keyword>
<keyword evidence="4" id="KW-0732">Signal</keyword>
<evidence type="ECO:0000256" key="3">
    <source>
        <dbReference type="ARBA" id="ARBA00022692"/>
    </source>
</evidence>
<keyword evidence="5 10" id="KW-1133">Transmembrane helix</keyword>
<evidence type="ECO:0000256" key="6">
    <source>
        <dbReference type="ARBA" id="ARBA00023034"/>
    </source>
</evidence>